<dbReference type="EMBL" id="JACHMK010000001">
    <property type="protein sequence ID" value="MBB6335422.1"/>
    <property type="molecule type" value="Genomic_DNA"/>
</dbReference>
<evidence type="ECO:0000313" key="2">
    <source>
        <dbReference type="Proteomes" id="UP000617426"/>
    </source>
</evidence>
<dbReference type="Proteomes" id="UP000617426">
    <property type="component" value="Unassembled WGS sequence"/>
</dbReference>
<dbReference type="AlphaFoldDB" id="A0A923IXV1"/>
<comment type="caution">
    <text evidence="1">The sequence shown here is derived from an EMBL/GenBank/DDBJ whole genome shotgun (WGS) entry which is preliminary data.</text>
</comment>
<dbReference type="RefSeq" id="WP_184453764.1">
    <property type="nucleotide sequence ID" value="NZ_JACHMK010000001.1"/>
</dbReference>
<organism evidence="1 2">
    <name type="scientific">Schaalia hyovaginalis</name>
    <dbReference type="NCBI Taxonomy" id="29316"/>
    <lineage>
        <taxon>Bacteria</taxon>
        <taxon>Bacillati</taxon>
        <taxon>Actinomycetota</taxon>
        <taxon>Actinomycetes</taxon>
        <taxon>Actinomycetales</taxon>
        <taxon>Actinomycetaceae</taxon>
        <taxon>Schaalia</taxon>
    </lineage>
</organism>
<accession>A0A923IXV1</accession>
<evidence type="ECO:0000313" key="1">
    <source>
        <dbReference type="EMBL" id="MBB6335422.1"/>
    </source>
</evidence>
<proteinExistence type="predicted"/>
<name>A0A923IXV1_9ACTO</name>
<gene>
    <name evidence="1" type="ORF">HD592_001987</name>
</gene>
<sequence length="65" mass="7555">MRLLTETEQNILIEAITSHREHLEDLIFRDQQTSADAKWQEELTATNNLYELVFSAGSVCLFDQK</sequence>
<keyword evidence="2" id="KW-1185">Reference proteome</keyword>
<reference evidence="1" key="1">
    <citation type="submission" date="2020-08" db="EMBL/GenBank/DDBJ databases">
        <title>Sequencing the genomes of 1000 actinobacteria strains.</title>
        <authorList>
            <person name="Klenk H.-P."/>
        </authorList>
    </citation>
    <scope>NUCLEOTIDE SEQUENCE</scope>
    <source>
        <strain evidence="1">DSM 10695</strain>
    </source>
</reference>
<protein>
    <submittedName>
        <fullName evidence="1">Uncharacterized protein</fullName>
    </submittedName>
</protein>